<reference evidence="1 2" key="1">
    <citation type="submission" date="2024-04" db="EMBL/GenBank/DDBJ databases">
        <title>Tritrichomonas musculus Genome.</title>
        <authorList>
            <person name="Alves-Ferreira E."/>
            <person name="Grigg M."/>
            <person name="Lorenzi H."/>
            <person name="Galac M."/>
        </authorList>
    </citation>
    <scope>NUCLEOTIDE SEQUENCE [LARGE SCALE GENOMIC DNA]</scope>
    <source>
        <strain evidence="1 2">EAF2021</strain>
    </source>
</reference>
<gene>
    <name evidence="1" type="ORF">M9Y10_004860</name>
</gene>
<keyword evidence="2" id="KW-1185">Reference proteome</keyword>
<accession>A0ABR2JJP8</accession>
<name>A0ABR2JJP8_9EUKA</name>
<comment type="caution">
    <text evidence="1">The sequence shown here is derived from an EMBL/GenBank/DDBJ whole genome shotgun (WGS) entry which is preliminary data.</text>
</comment>
<evidence type="ECO:0000313" key="1">
    <source>
        <dbReference type="EMBL" id="KAK8878097.1"/>
    </source>
</evidence>
<protein>
    <submittedName>
        <fullName evidence="1">Uncharacterized protein</fullName>
    </submittedName>
</protein>
<dbReference type="Proteomes" id="UP001470230">
    <property type="component" value="Unassembled WGS sequence"/>
</dbReference>
<organism evidence="1 2">
    <name type="scientific">Tritrichomonas musculus</name>
    <dbReference type="NCBI Taxonomy" id="1915356"/>
    <lineage>
        <taxon>Eukaryota</taxon>
        <taxon>Metamonada</taxon>
        <taxon>Parabasalia</taxon>
        <taxon>Tritrichomonadida</taxon>
        <taxon>Tritrichomonadidae</taxon>
        <taxon>Tritrichomonas</taxon>
    </lineage>
</organism>
<evidence type="ECO:0000313" key="2">
    <source>
        <dbReference type="Proteomes" id="UP001470230"/>
    </source>
</evidence>
<sequence>MTNEELNQLQSIFKDIFNSHRELRQMSYLKEGDPKVVDLCNRSLKLLKKFKLKNFYKESAALPYFKVLRIVQNFLQQILPYYHDHEIELQTIFVWKLLPSEPLPLRQDILKSFEFCSAMINLYSDKLQQRPVTAHIDGYYDFVAPIADNEMRIHLLSQNGNESPTLPPSITFFSDDKSSSDPKKFIFEMAPKIGPSTQFHAFMAAIAQTNPLNDLMYMFRHAISADDLSFATTLCVLNPAAPFLQNISKVLNILTVDNYLDHFLRCLTCSVRKVVIGKPPSNHIELTALRNIFVASSLHWSSNISTTENNLDKLIQLICDDLLKNDEIIPPVCMYIIKSMLTIAAYDDPCGATAIAMILEVIIYPFAKKYELENEFVIIKSKLMSQLDMDNDQNNQKLRDKVEKAIVSALGKIVFTPYYPNAVKNELQDLYKFAMNNVERFVQILMVMNSRAVSEYPPLQSVLFALEKSNDIYPYIEQTQ</sequence>
<proteinExistence type="predicted"/>
<dbReference type="EMBL" id="JAPFFF010000011">
    <property type="protein sequence ID" value="KAK8878097.1"/>
    <property type="molecule type" value="Genomic_DNA"/>
</dbReference>